<dbReference type="Proteomes" id="UP000518266">
    <property type="component" value="Unassembled WGS sequence"/>
</dbReference>
<reference evidence="2 3" key="1">
    <citation type="submission" date="2020-03" db="EMBL/GenBank/DDBJ databases">
        <title>Dissostichus mawsoni Genome sequencing and assembly.</title>
        <authorList>
            <person name="Park H."/>
        </authorList>
    </citation>
    <scope>NUCLEOTIDE SEQUENCE [LARGE SCALE GENOMIC DNA]</scope>
    <source>
        <strain evidence="2">DM0001</strain>
        <tissue evidence="2">Muscle</tissue>
    </source>
</reference>
<organism evidence="2 3">
    <name type="scientific">Dissostichus mawsoni</name>
    <name type="common">Antarctic cod</name>
    <dbReference type="NCBI Taxonomy" id="36200"/>
    <lineage>
        <taxon>Eukaryota</taxon>
        <taxon>Metazoa</taxon>
        <taxon>Chordata</taxon>
        <taxon>Craniata</taxon>
        <taxon>Vertebrata</taxon>
        <taxon>Euteleostomi</taxon>
        <taxon>Actinopterygii</taxon>
        <taxon>Neopterygii</taxon>
        <taxon>Teleostei</taxon>
        <taxon>Neoteleostei</taxon>
        <taxon>Acanthomorphata</taxon>
        <taxon>Eupercaria</taxon>
        <taxon>Perciformes</taxon>
        <taxon>Notothenioidei</taxon>
        <taxon>Nototheniidae</taxon>
        <taxon>Dissostichus</taxon>
    </lineage>
</organism>
<gene>
    <name evidence="2" type="ORF">F7725_022149</name>
</gene>
<dbReference type="PANTHER" id="PTHR46177:SF1">
    <property type="entry name" value="INTEGRASE CATALYTIC DOMAIN-CONTAINING PROTEIN"/>
    <property type="match status" value="1"/>
</dbReference>
<accession>A0A7J5ZDT8</accession>
<sequence length="152" mass="17352">MQGYVGYISGLVVSEDSIRRIIKLVDPQGVELRRAHRLRRRPYRCRGPNALWHMDGYDKLKPCGIAINGCIDGFSRCVLWMAYTTNSDPKVVASYFIKTVPGIVDVQRGFVQTGARKMFLLKKCRCFCEGTTQTVLLGKKFPFWKKHSKPAH</sequence>
<name>A0A7J5ZDT8_DISMA</name>
<evidence type="ECO:0000313" key="3">
    <source>
        <dbReference type="Proteomes" id="UP000518266"/>
    </source>
</evidence>
<dbReference type="InterPro" id="IPR058913">
    <property type="entry name" value="Integrase_dom_put"/>
</dbReference>
<evidence type="ECO:0000313" key="2">
    <source>
        <dbReference type="EMBL" id="KAF3859750.1"/>
    </source>
</evidence>
<dbReference type="AlphaFoldDB" id="A0A7J5ZDT8"/>
<comment type="caution">
    <text evidence="2">The sequence shown here is derived from an EMBL/GenBank/DDBJ whole genome shotgun (WGS) entry which is preliminary data.</text>
</comment>
<dbReference type="Pfam" id="PF24764">
    <property type="entry name" value="rva_4"/>
    <property type="match status" value="1"/>
</dbReference>
<protein>
    <recommendedName>
        <fullName evidence="1">Integrase core domain-containing protein</fullName>
    </recommendedName>
</protein>
<feature type="domain" description="Integrase core" evidence="1">
    <location>
        <begin position="43"/>
        <end position="100"/>
    </location>
</feature>
<evidence type="ECO:0000259" key="1">
    <source>
        <dbReference type="Pfam" id="PF24764"/>
    </source>
</evidence>
<dbReference type="EMBL" id="JAAKFY010000003">
    <property type="protein sequence ID" value="KAF3859750.1"/>
    <property type="molecule type" value="Genomic_DNA"/>
</dbReference>
<dbReference type="PANTHER" id="PTHR46177">
    <property type="entry name" value="INTEGRASE CATALYTIC DOMAIN-CONTAINING PROTEIN"/>
    <property type="match status" value="1"/>
</dbReference>
<proteinExistence type="predicted"/>
<keyword evidence="3" id="KW-1185">Reference proteome</keyword>
<dbReference type="OrthoDB" id="6126625at2759"/>